<comment type="function">
    <text evidence="10">Part of the energy-coupling factor (ECF) transporter complex CbiMNOQ involved in cobalt import.</text>
</comment>
<dbReference type="UniPathway" id="UPA00148"/>
<dbReference type="Proteomes" id="UP000019591">
    <property type="component" value="Plasmid EAL2_808p"/>
</dbReference>
<comment type="similarity">
    <text evidence="10">Belongs to the CbiN family.</text>
</comment>
<sequence length="99" mass="10723">MKRRDYLMLSLLALFIVVASLFIGAENGPLEGADGIAMEYLSSSNKNLEPWFESIWAPPSGEIESALFALQTAIGGIIIGYYIGKKRNAPADNSICSPK</sequence>
<keyword evidence="1 10" id="KW-0171">Cobalt transport</keyword>
<evidence type="ECO:0000313" key="12">
    <source>
        <dbReference type="Proteomes" id="UP000019591"/>
    </source>
</evidence>
<feature type="transmembrane region" description="Helical" evidence="10">
    <location>
        <begin position="66"/>
        <end position="84"/>
    </location>
</feature>
<keyword evidence="11" id="KW-0614">Plasmid</keyword>
<reference evidence="11 12" key="1">
    <citation type="journal article" date="2014" name="Genome Announc.">
        <title>Complete Genome Sequence of Amino Acid-Utilizing Eubacterium acidaminophilum al-2 (DSM 3953).</title>
        <authorList>
            <person name="Poehlein A."/>
            <person name="Andreesen J.R."/>
            <person name="Daniel R."/>
        </authorList>
    </citation>
    <scope>NUCLEOTIDE SEQUENCE [LARGE SCALE GENOMIC DNA]</scope>
    <source>
        <strain evidence="11 12">DSM 3953</strain>
        <plasmid evidence="12">Plasmid EAL2_808p</plasmid>
    </source>
</reference>
<evidence type="ECO:0000256" key="2">
    <source>
        <dbReference type="ARBA" id="ARBA00022448"/>
    </source>
</evidence>
<dbReference type="Pfam" id="PF02553">
    <property type="entry name" value="CbiN"/>
    <property type="match status" value="1"/>
</dbReference>
<keyword evidence="6 10" id="KW-1133">Transmembrane helix</keyword>
<keyword evidence="8 10" id="KW-0472">Membrane</keyword>
<evidence type="ECO:0000256" key="3">
    <source>
        <dbReference type="ARBA" id="ARBA00022475"/>
    </source>
</evidence>
<dbReference type="GO" id="GO:0005886">
    <property type="term" value="C:plasma membrane"/>
    <property type="evidence" value="ECO:0007669"/>
    <property type="project" value="UniProtKB-SubCell"/>
</dbReference>
<evidence type="ECO:0000256" key="1">
    <source>
        <dbReference type="ARBA" id="ARBA00022426"/>
    </source>
</evidence>
<proteinExistence type="inferred from homology"/>
<dbReference type="EMBL" id="CP007453">
    <property type="protein sequence ID" value="AHM57575.1"/>
    <property type="molecule type" value="Genomic_DNA"/>
</dbReference>
<keyword evidence="7 10" id="KW-0406">Ion transport</keyword>
<comment type="subcellular location">
    <subcellularLocation>
        <location evidence="10">Cell membrane</location>
        <topology evidence="10">Multi-pass membrane protein</topology>
    </subcellularLocation>
</comment>
<dbReference type="AlphaFoldDB" id="W8T9H8"/>
<evidence type="ECO:0000256" key="10">
    <source>
        <dbReference type="HAMAP-Rule" id="MF_00330"/>
    </source>
</evidence>
<evidence type="ECO:0000256" key="8">
    <source>
        <dbReference type="ARBA" id="ARBA00023136"/>
    </source>
</evidence>
<comment type="pathway">
    <text evidence="10">Cofactor biosynthesis; adenosylcobalamin biosynthesis.</text>
</comment>
<dbReference type="HAMAP" id="MF_00330">
    <property type="entry name" value="CbiN"/>
    <property type="match status" value="1"/>
</dbReference>
<dbReference type="RefSeq" id="WP_025436490.1">
    <property type="nucleotide sequence ID" value="NZ_CP007453.1"/>
</dbReference>
<dbReference type="GO" id="GO:0009236">
    <property type="term" value="P:cobalamin biosynthetic process"/>
    <property type="evidence" value="ECO:0007669"/>
    <property type="project" value="UniProtKB-UniRule"/>
</dbReference>
<dbReference type="HOGENOM" id="CLU_136197_2_0_9"/>
<evidence type="ECO:0000256" key="5">
    <source>
        <dbReference type="ARBA" id="ARBA00022692"/>
    </source>
</evidence>
<organism evidence="11 12">
    <name type="scientific">Peptoclostridium acidaminophilum DSM 3953</name>
    <dbReference type="NCBI Taxonomy" id="1286171"/>
    <lineage>
        <taxon>Bacteria</taxon>
        <taxon>Bacillati</taxon>
        <taxon>Bacillota</taxon>
        <taxon>Clostridia</taxon>
        <taxon>Peptostreptococcales</taxon>
        <taxon>Peptoclostridiaceae</taxon>
        <taxon>Peptoclostridium</taxon>
    </lineage>
</organism>
<evidence type="ECO:0000256" key="9">
    <source>
        <dbReference type="ARBA" id="ARBA00023285"/>
    </source>
</evidence>
<dbReference type="KEGG" id="eac:EAL2_808p00680"/>
<keyword evidence="4 10" id="KW-0169">Cobalamin biosynthesis</keyword>
<keyword evidence="3 10" id="KW-1003">Cell membrane</keyword>
<evidence type="ECO:0000313" key="11">
    <source>
        <dbReference type="EMBL" id="AHM57575.1"/>
    </source>
</evidence>
<keyword evidence="5 10" id="KW-0812">Transmembrane</keyword>
<evidence type="ECO:0000256" key="7">
    <source>
        <dbReference type="ARBA" id="ARBA00023065"/>
    </source>
</evidence>
<dbReference type="eggNOG" id="COG1930">
    <property type="taxonomic scope" value="Bacteria"/>
</dbReference>
<dbReference type="GO" id="GO:0015087">
    <property type="term" value="F:cobalt ion transmembrane transporter activity"/>
    <property type="evidence" value="ECO:0007669"/>
    <property type="project" value="UniProtKB-UniRule"/>
</dbReference>
<dbReference type="PANTHER" id="PTHR38662">
    <property type="entry name" value="COBALT TRANSPORT PROTEIN CBIN"/>
    <property type="match status" value="1"/>
</dbReference>
<keyword evidence="2 10" id="KW-0813">Transport</keyword>
<comment type="subunit">
    <text evidence="10">Forms an energy-coupling factor (ECF) transporter complex composed of an ATP-binding protein (A component, CbiO), a transmembrane protein (T component, CbiQ) and 2 possible substrate-capture proteins (S components, CbiM and CbiN) of unknown stoichimetry.</text>
</comment>
<accession>W8T9H8</accession>
<keyword evidence="9 10" id="KW-0170">Cobalt</keyword>
<protein>
    <recommendedName>
        <fullName evidence="10">Cobalt transport protein CbiN</fullName>
    </recommendedName>
    <alternativeName>
        <fullName evidence="10">Energy-coupling factor transporter probable substrate-capture protein CbiN</fullName>
        <shortName evidence="10">ECF transporter S component CbiN</shortName>
    </alternativeName>
</protein>
<name>W8T9H8_PEPAC</name>
<dbReference type="InterPro" id="IPR003705">
    <property type="entry name" value="CbiN"/>
</dbReference>
<evidence type="ECO:0000256" key="6">
    <source>
        <dbReference type="ARBA" id="ARBA00022989"/>
    </source>
</evidence>
<comment type="caution">
    <text evidence="10">Lacks conserved residue(s) required for the propagation of feature annotation.</text>
</comment>
<dbReference type="PATRIC" id="fig|1286171.3.peg.2246"/>
<dbReference type="OrthoDB" id="1551318at2"/>
<evidence type="ECO:0000256" key="4">
    <source>
        <dbReference type="ARBA" id="ARBA00022573"/>
    </source>
</evidence>
<geneLocation type="plasmid" evidence="11 12">
    <name>EAL2_808p</name>
</geneLocation>
<dbReference type="PANTHER" id="PTHR38662:SF1">
    <property type="entry name" value="COBALT TRANSPORT PROTEIN CBIN"/>
    <property type="match status" value="1"/>
</dbReference>
<dbReference type="NCBIfam" id="NF002780">
    <property type="entry name" value="PRK02898.1"/>
    <property type="match status" value="1"/>
</dbReference>
<gene>
    <name evidence="10" type="primary">cbiN</name>
    <name evidence="11" type="ORF">EAL2_808p00680</name>
</gene>
<keyword evidence="12" id="KW-1185">Reference proteome</keyword>